<reference evidence="4 5" key="2">
    <citation type="submission" date="2024-07" db="EMBL/GenBank/DDBJ databases">
        <authorList>
            <person name="Akdeniz Z."/>
        </authorList>
    </citation>
    <scope>NUCLEOTIDE SEQUENCE [LARGE SCALE GENOMIC DNA]</scope>
</reference>
<dbReference type="EMBL" id="CAXDID020000004">
    <property type="protein sequence ID" value="CAL5973305.1"/>
    <property type="molecule type" value="Genomic_DNA"/>
</dbReference>
<keyword evidence="2" id="KW-0472">Membrane</keyword>
<keyword evidence="2" id="KW-1133">Transmembrane helix</keyword>
<feature type="transmembrane region" description="Helical" evidence="2">
    <location>
        <begin position="254"/>
        <end position="277"/>
    </location>
</feature>
<dbReference type="Proteomes" id="UP001642409">
    <property type="component" value="Unassembled WGS sequence"/>
</dbReference>
<evidence type="ECO:0000313" key="3">
    <source>
        <dbReference type="EMBL" id="CAI9933118.1"/>
    </source>
</evidence>
<protein>
    <submittedName>
        <fullName evidence="3">Uncharacterized protein</fullName>
    </submittedName>
</protein>
<keyword evidence="2" id="KW-0812">Transmembrane</keyword>
<name>A0AA86U812_9EUKA</name>
<dbReference type="AlphaFoldDB" id="A0AA86U812"/>
<evidence type="ECO:0000256" key="2">
    <source>
        <dbReference type="SAM" id="Phobius"/>
    </source>
</evidence>
<evidence type="ECO:0000313" key="4">
    <source>
        <dbReference type="EMBL" id="CAL5973305.1"/>
    </source>
</evidence>
<gene>
    <name evidence="3" type="ORF">HINF_LOCUS20763</name>
    <name evidence="4" type="ORF">HINF_LOCUS2309</name>
</gene>
<accession>A0AA86U812</accession>
<organism evidence="3">
    <name type="scientific">Hexamita inflata</name>
    <dbReference type="NCBI Taxonomy" id="28002"/>
    <lineage>
        <taxon>Eukaryota</taxon>
        <taxon>Metamonada</taxon>
        <taxon>Diplomonadida</taxon>
        <taxon>Hexamitidae</taxon>
        <taxon>Hexamitinae</taxon>
        <taxon>Hexamita</taxon>
    </lineage>
</organism>
<feature type="region of interest" description="Disordered" evidence="1">
    <location>
        <begin position="293"/>
        <end position="316"/>
    </location>
</feature>
<proteinExistence type="predicted"/>
<evidence type="ECO:0000256" key="1">
    <source>
        <dbReference type="SAM" id="MobiDB-lite"/>
    </source>
</evidence>
<reference evidence="3" key="1">
    <citation type="submission" date="2023-06" db="EMBL/GenBank/DDBJ databases">
        <authorList>
            <person name="Kurt Z."/>
        </authorList>
    </citation>
    <scope>NUCLEOTIDE SEQUENCE</scope>
</reference>
<comment type="caution">
    <text evidence="3">The sequence shown here is derived from an EMBL/GenBank/DDBJ whole genome shotgun (WGS) entry which is preliminary data.</text>
</comment>
<sequence>MQYIIITLTQTCDMSSALSSVSFNQLQLNIKRTTGCERIYEPRYNYVLLGDKQLFRFILNTTDNADLSSASGLQVVAKCNPAYQTDCDTFLSQLMSNQSTVTSLTVIVSLRLISTSSGVVSETLISDSSLIIVSAPTLNPMTSVSLMQTASTLKLTLESNFTSNQSMSVSASCKYQTVNTTDNATNVSTASTLALNKTSVFNKNYNVANFTQIDEKCKNCDQQVFFTCDVTVNSVTYFDIKVTQGLRSSPSTNVSLIVILIVLVIALISAIILAKVLKNKKVKQFSKPIGVNRGSSKNSRISSGTNSLSSSQVGIY</sequence>
<dbReference type="EMBL" id="CATOUU010000531">
    <property type="protein sequence ID" value="CAI9933118.1"/>
    <property type="molecule type" value="Genomic_DNA"/>
</dbReference>
<keyword evidence="5" id="KW-1185">Reference proteome</keyword>
<evidence type="ECO:0000313" key="5">
    <source>
        <dbReference type="Proteomes" id="UP001642409"/>
    </source>
</evidence>